<keyword evidence="3" id="KW-1185">Reference proteome</keyword>
<feature type="region of interest" description="Disordered" evidence="1">
    <location>
        <begin position="64"/>
        <end position="96"/>
    </location>
</feature>
<dbReference type="OrthoDB" id="7206663at2"/>
<dbReference type="InterPro" id="IPR010982">
    <property type="entry name" value="Lambda_DNA-bd_dom_sf"/>
</dbReference>
<sequence length="96" mass="9954">MLTGTQLRAGRAMIGLSVEELADMTGISIHDIQQAEGATAVDQAVAERLRLALEPKGVVFLAAGEDNPGAGPGVRLRTRSSDDGIRPQNLSSANDG</sequence>
<proteinExistence type="predicted"/>
<name>A0A922T8B1_9HYPH</name>
<evidence type="ECO:0008006" key="4">
    <source>
        <dbReference type="Google" id="ProtNLM"/>
    </source>
</evidence>
<organism evidence="2 3">
    <name type="scientific">Pseudorhizobium pelagicum</name>
    <dbReference type="NCBI Taxonomy" id="1509405"/>
    <lineage>
        <taxon>Bacteria</taxon>
        <taxon>Pseudomonadati</taxon>
        <taxon>Pseudomonadota</taxon>
        <taxon>Alphaproteobacteria</taxon>
        <taxon>Hyphomicrobiales</taxon>
        <taxon>Rhizobiaceae</taxon>
        <taxon>Rhizobium/Agrobacterium group</taxon>
        <taxon>Pseudorhizobium</taxon>
    </lineage>
</organism>
<dbReference type="Gene3D" id="1.10.260.40">
    <property type="entry name" value="lambda repressor-like DNA-binding domains"/>
    <property type="match status" value="1"/>
</dbReference>
<dbReference type="EMBL" id="JOKJ01000035">
    <property type="protein sequence ID" value="KEQ03299.1"/>
    <property type="molecule type" value="Genomic_DNA"/>
</dbReference>
<dbReference type="RefSeq" id="WP_029618562.1">
    <property type="nucleotide sequence ID" value="NZ_CAJXID010000049.1"/>
</dbReference>
<dbReference type="GO" id="GO:0003677">
    <property type="term" value="F:DNA binding"/>
    <property type="evidence" value="ECO:0007669"/>
    <property type="project" value="InterPro"/>
</dbReference>
<gene>
    <name evidence="2" type="ORF">GV68_17345</name>
</gene>
<evidence type="ECO:0000313" key="2">
    <source>
        <dbReference type="EMBL" id="KEQ03299.1"/>
    </source>
</evidence>
<protein>
    <recommendedName>
        <fullName evidence="4">DNA-binding protein</fullName>
    </recommendedName>
</protein>
<evidence type="ECO:0000256" key="1">
    <source>
        <dbReference type="SAM" id="MobiDB-lite"/>
    </source>
</evidence>
<dbReference type="Proteomes" id="UP000052167">
    <property type="component" value="Unassembled WGS sequence"/>
</dbReference>
<reference evidence="2 3" key="1">
    <citation type="submission" date="2014-06" db="EMBL/GenBank/DDBJ databases">
        <title>Rhizobium pelagicum/R2-400B4.</title>
        <authorList>
            <person name="Kimes N.E."/>
            <person name="Lopez-Perez M."/>
        </authorList>
    </citation>
    <scope>NUCLEOTIDE SEQUENCE [LARGE SCALE GENOMIC DNA]</scope>
    <source>
        <strain evidence="2 3">R2-400B4</strain>
    </source>
</reference>
<dbReference type="SUPFAM" id="SSF47413">
    <property type="entry name" value="lambda repressor-like DNA-binding domains"/>
    <property type="match status" value="1"/>
</dbReference>
<evidence type="ECO:0000313" key="3">
    <source>
        <dbReference type="Proteomes" id="UP000052167"/>
    </source>
</evidence>
<accession>A0A922T8B1</accession>
<dbReference type="AlphaFoldDB" id="A0A922T8B1"/>
<comment type="caution">
    <text evidence="2">The sequence shown here is derived from an EMBL/GenBank/DDBJ whole genome shotgun (WGS) entry which is preliminary data.</text>
</comment>